<protein>
    <submittedName>
        <fullName evidence="1">Uncharacterized protein</fullName>
    </submittedName>
</protein>
<organism evidence="1 2">
    <name type="scientific">Bombardia bombarda</name>
    <dbReference type="NCBI Taxonomy" id="252184"/>
    <lineage>
        <taxon>Eukaryota</taxon>
        <taxon>Fungi</taxon>
        <taxon>Dikarya</taxon>
        <taxon>Ascomycota</taxon>
        <taxon>Pezizomycotina</taxon>
        <taxon>Sordariomycetes</taxon>
        <taxon>Sordariomycetidae</taxon>
        <taxon>Sordariales</taxon>
        <taxon>Lasiosphaeriaceae</taxon>
        <taxon>Bombardia</taxon>
    </lineage>
</organism>
<name>A0AA39XK17_9PEZI</name>
<proteinExistence type="predicted"/>
<dbReference type="AlphaFoldDB" id="A0AA39XK17"/>
<evidence type="ECO:0000313" key="1">
    <source>
        <dbReference type="EMBL" id="KAK0635429.1"/>
    </source>
</evidence>
<keyword evidence="2" id="KW-1185">Reference proteome</keyword>
<dbReference type="Proteomes" id="UP001174934">
    <property type="component" value="Unassembled WGS sequence"/>
</dbReference>
<sequence length="288" mass="32137">MIISTQPPENLQAWACTNLGRSFRRIIARNLLNKLTPEDFVLNDCDDYLSKFTAFDTVDNVENGRISERVVFSVIHVCRSLFPDILAVPYLCPCQLDVRMEHSRSTAALDMYCYTRISRACFHDGPASEVCRLLGFATDLSGSQETNPAEEAIEEHAEAGGEAGDDAHTFLDDAITTIADRDTVSEDLFSSQNDCPTDPSAEGIEQCAEKIHRWPADDDLYGEHFELCHFEGVARTCESELESSVCPQSALLDFNTPAISPPMLNLERPLRQRARLLKKLLAGGFRTR</sequence>
<evidence type="ECO:0000313" key="2">
    <source>
        <dbReference type="Proteomes" id="UP001174934"/>
    </source>
</evidence>
<comment type="caution">
    <text evidence="1">The sequence shown here is derived from an EMBL/GenBank/DDBJ whole genome shotgun (WGS) entry which is preliminary data.</text>
</comment>
<gene>
    <name evidence="1" type="ORF">B0T17DRAFT_502965</name>
</gene>
<reference evidence="1" key="1">
    <citation type="submission" date="2023-06" db="EMBL/GenBank/DDBJ databases">
        <title>Genome-scale phylogeny and comparative genomics of the fungal order Sordariales.</title>
        <authorList>
            <consortium name="Lawrence Berkeley National Laboratory"/>
            <person name="Hensen N."/>
            <person name="Bonometti L."/>
            <person name="Westerberg I."/>
            <person name="Brannstrom I.O."/>
            <person name="Guillou S."/>
            <person name="Cros-Aarteil S."/>
            <person name="Calhoun S."/>
            <person name="Haridas S."/>
            <person name="Kuo A."/>
            <person name="Mondo S."/>
            <person name="Pangilinan J."/>
            <person name="Riley R."/>
            <person name="LaButti K."/>
            <person name="Andreopoulos B."/>
            <person name="Lipzen A."/>
            <person name="Chen C."/>
            <person name="Yanf M."/>
            <person name="Daum C."/>
            <person name="Ng V."/>
            <person name="Clum A."/>
            <person name="Steindorff A."/>
            <person name="Ohm R."/>
            <person name="Martin F."/>
            <person name="Silar P."/>
            <person name="Natvig D."/>
            <person name="Lalanne C."/>
            <person name="Gautier V."/>
            <person name="Ament-velasquez S.L."/>
            <person name="Kruys A."/>
            <person name="Hutchinson M.I."/>
            <person name="Powell A.J."/>
            <person name="Barry K."/>
            <person name="Miller A.N."/>
            <person name="Grigoriev I.V."/>
            <person name="Debuchy R."/>
            <person name="Gladieux P."/>
            <person name="Thoren M.H."/>
            <person name="Johannesson H."/>
        </authorList>
    </citation>
    <scope>NUCLEOTIDE SEQUENCE</scope>
    <source>
        <strain evidence="1">SMH3391-2</strain>
    </source>
</reference>
<accession>A0AA39XK17</accession>
<dbReference type="EMBL" id="JAULSR010000001">
    <property type="protein sequence ID" value="KAK0635429.1"/>
    <property type="molecule type" value="Genomic_DNA"/>
</dbReference>